<keyword evidence="2" id="KW-0285">Flavoprotein</keyword>
<gene>
    <name evidence="8" type="ORF">SAMN05443661_11960</name>
</gene>
<dbReference type="EMBL" id="FORO01000019">
    <property type="protein sequence ID" value="SFJ26585.1"/>
    <property type="molecule type" value="Genomic_DNA"/>
</dbReference>
<evidence type="ECO:0000259" key="7">
    <source>
        <dbReference type="Pfam" id="PF01593"/>
    </source>
</evidence>
<dbReference type="OrthoDB" id="237154at2157"/>
<dbReference type="Pfam" id="PF01593">
    <property type="entry name" value="Amino_oxidase"/>
    <property type="match status" value="1"/>
</dbReference>
<dbReference type="RefSeq" id="WP_005576418.1">
    <property type="nucleotide sequence ID" value="NZ_FORO01000019.1"/>
</dbReference>
<dbReference type="PANTHER" id="PTHR42923">
    <property type="entry name" value="PROTOPORPHYRINOGEN OXIDASE"/>
    <property type="match status" value="1"/>
</dbReference>
<dbReference type="PANTHER" id="PTHR42923:SF3">
    <property type="entry name" value="PROTOPORPHYRINOGEN OXIDASE"/>
    <property type="match status" value="1"/>
</dbReference>
<reference evidence="8 9" key="1">
    <citation type="submission" date="2016-10" db="EMBL/GenBank/DDBJ databases">
        <authorList>
            <person name="de Groot N.N."/>
        </authorList>
    </citation>
    <scope>NUCLEOTIDE SEQUENCE [LARGE SCALE GENOMIC DNA]</scope>
    <source>
        <strain evidence="8 9">SP2</strain>
    </source>
</reference>
<dbReference type="GO" id="GO:0004729">
    <property type="term" value="F:oxygen-dependent protoporphyrinogen oxidase activity"/>
    <property type="evidence" value="ECO:0007669"/>
    <property type="project" value="InterPro"/>
</dbReference>
<dbReference type="NCBIfam" id="TIGR00562">
    <property type="entry name" value="proto_IX_ox"/>
    <property type="match status" value="1"/>
</dbReference>
<name>A0A1I3PYU6_9EURY</name>
<dbReference type="InterPro" id="IPR002937">
    <property type="entry name" value="Amino_oxidase"/>
</dbReference>
<dbReference type="InterPro" id="IPR036188">
    <property type="entry name" value="FAD/NAD-bd_sf"/>
</dbReference>
<evidence type="ECO:0000313" key="8">
    <source>
        <dbReference type="EMBL" id="SFJ26585.1"/>
    </source>
</evidence>
<dbReference type="InterPro" id="IPR004572">
    <property type="entry name" value="Protoporphyrinogen_oxidase"/>
</dbReference>
<dbReference type="Gene3D" id="1.10.3110.10">
    <property type="entry name" value="protoporphyrinogen ix oxidase, domain 3"/>
    <property type="match status" value="1"/>
</dbReference>
<keyword evidence="5" id="KW-0350">Heme biosynthesis</keyword>
<dbReference type="SUPFAM" id="SSF51905">
    <property type="entry name" value="FAD/NAD(P)-binding domain"/>
    <property type="match status" value="1"/>
</dbReference>
<comment type="cofactor">
    <cofactor evidence="1">
        <name>FAD</name>
        <dbReference type="ChEBI" id="CHEBI:57692"/>
    </cofactor>
</comment>
<dbReference type="OMA" id="PREENWS"/>
<evidence type="ECO:0000256" key="2">
    <source>
        <dbReference type="ARBA" id="ARBA00022630"/>
    </source>
</evidence>
<accession>A0A1I3PYU6</accession>
<evidence type="ECO:0000256" key="5">
    <source>
        <dbReference type="ARBA" id="ARBA00023133"/>
    </source>
</evidence>
<dbReference type="AlphaFoldDB" id="A0A1I3PYU6"/>
<dbReference type="GeneID" id="14207629"/>
<evidence type="ECO:0000313" key="9">
    <source>
        <dbReference type="Proteomes" id="UP000182829"/>
    </source>
</evidence>
<evidence type="ECO:0000256" key="3">
    <source>
        <dbReference type="ARBA" id="ARBA00022827"/>
    </source>
</evidence>
<dbReference type="InterPro" id="IPR050464">
    <property type="entry name" value="Zeta_carotene_desat/Oxidored"/>
</dbReference>
<evidence type="ECO:0000256" key="6">
    <source>
        <dbReference type="ARBA" id="ARBA00023444"/>
    </source>
</evidence>
<dbReference type="Proteomes" id="UP000182829">
    <property type="component" value="Unassembled WGS sequence"/>
</dbReference>
<evidence type="ECO:0000256" key="1">
    <source>
        <dbReference type="ARBA" id="ARBA00001974"/>
    </source>
</evidence>
<keyword evidence="4" id="KW-0560">Oxidoreductase</keyword>
<proteinExistence type="predicted"/>
<dbReference type="SUPFAM" id="SSF54373">
    <property type="entry name" value="FAD-linked reductases, C-terminal domain"/>
    <property type="match status" value="1"/>
</dbReference>
<protein>
    <submittedName>
        <fullName evidence="8">Oxygen-dependent protoporphyrinogen oxidase</fullName>
    </submittedName>
</protein>
<comment type="pathway">
    <text evidence="6">Porphyrin-containing compound metabolism.</text>
</comment>
<evidence type="ECO:0000256" key="4">
    <source>
        <dbReference type="ARBA" id="ARBA00023002"/>
    </source>
</evidence>
<keyword evidence="3" id="KW-0274">FAD</keyword>
<dbReference type="Gene3D" id="3.50.50.60">
    <property type="entry name" value="FAD/NAD(P)-binding domain"/>
    <property type="match status" value="1"/>
</dbReference>
<organism evidence="8 9">
    <name type="scientific">Natronobacterium gregoryi</name>
    <dbReference type="NCBI Taxonomy" id="44930"/>
    <lineage>
        <taxon>Archaea</taxon>
        <taxon>Methanobacteriati</taxon>
        <taxon>Methanobacteriota</taxon>
        <taxon>Stenosarchaea group</taxon>
        <taxon>Halobacteria</taxon>
        <taxon>Halobacteriales</taxon>
        <taxon>Natrialbaceae</taxon>
        <taxon>Natronobacterium</taxon>
    </lineage>
</organism>
<dbReference type="Gene3D" id="3.90.660.20">
    <property type="entry name" value="Protoporphyrinogen oxidase, mitochondrial, domain 2"/>
    <property type="match status" value="1"/>
</dbReference>
<sequence length="435" mass="47023">MSDSTGASTSDEPTSVGVVGAGITGLALTHYLAERGLDVMTFESGSEPGGIVRSSQIDGRVLEYGPQRARLVPEIEALVDELDLRDELVVADDDLPLYVYADGRLREVPRSLSTFFQTDLLSWRGKCRLLVEPLTAPGQPDERAASLFARKFGLEAYRNVIEPLFGGLYGSDPADMPAEHSLSRLLALEKRKGSLLRPAVDRLIRGGETPPPISFDSGLQALPEALYEAHRLYVHLNTTVSSIETDGDGYALSAGGRTVTVDEVVVTSTASGAATILESLDGPTVAPLRELNYNSLVLVFLEADAQTEGFGYQVRRDEALSTRGVTFNDSLFDRDGIYTVYLGGTSDPGAVDRSEEELATLARQEFQTVMGVDADVVEITRLPEVIPAFDTSWAALETVSLPDEITLAGNYTSRLGFPGRFRQAKRIADRLAAES</sequence>
<feature type="domain" description="Amine oxidase" evidence="7">
    <location>
        <begin position="23"/>
        <end position="431"/>
    </location>
</feature>
<dbReference type="GO" id="GO:0006783">
    <property type="term" value="P:heme biosynthetic process"/>
    <property type="evidence" value="ECO:0007669"/>
    <property type="project" value="UniProtKB-KW"/>
</dbReference>